<dbReference type="CDD" id="cd01949">
    <property type="entry name" value="GGDEF"/>
    <property type="match status" value="1"/>
</dbReference>
<proteinExistence type="predicted"/>
<evidence type="ECO:0000259" key="2">
    <source>
        <dbReference type="PROSITE" id="PS50883"/>
    </source>
</evidence>
<evidence type="ECO:0000313" key="5">
    <source>
        <dbReference type="Proteomes" id="UP000620127"/>
    </source>
</evidence>
<keyword evidence="1" id="KW-0472">Membrane</keyword>
<dbReference type="PROSITE" id="PS50887">
    <property type="entry name" value="GGDEF"/>
    <property type="match status" value="1"/>
</dbReference>
<dbReference type="PROSITE" id="PS50883">
    <property type="entry name" value="EAL"/>
    <property type="match status" value="1"/>
</dbReference>
<dbReference type="InterPro" id="IPR000160">
    <property type="entry name" value="GGDEF_dom"/>
</dbReference>
<dbReference type="PANTHER" id="PTHR44757:SF2">
    <property type="entry name" value="BIOFILM ARCHITECTURE MAINTENANCE PROTEIN MBAA"/>
    <property type="match status" value="1"/>
</dbReference>
<evidence type="ECO:0008006" key="6">
    <source>
        <dbReference type="Google" id="ProtNLM"/>
    </source>
</evidence>
<feature type="domain" description="EAL" evidence="2">
    <location>
        <begin position="463"/>
        <end position="717"/>
    </location>
</feature>
<dbReference type="NCBIfam" id="TIGR00254">
    <property type="entry name" value="GGDEF"/>
    <property type="match status" value="1"/>
</dbReference>
<dbReference type="Gene3D" id="3.20.20.450">
    <property type="entry name" value="EAL domain"/>
    <property type="match status" value="1"/>
</dbReference>
<organism evidence="4 5">
    <name type="scientific">Undibacterium macrobrachii</name>
    <dbReference type="NCBI Taxonomy" id="1119058"/>
    <lineage>
        <taxon>Bacteria</taxon>
        <taxon>Pseudomonadati</taxon>
        <taxon>Pseudomonadota</taxon>
        <taxon>Betaproteobacteria</taxon>
        <taxon>Burkholderiales</taxon>
        <taxon>Oxalobacteraceae</taxon>
        <taxon>Undibacterium</taxon>
    </lineage>
</organism>
<dbReference type="Gene3D" id="3.30.70.270">
    <property type="match status" value="1"/>
</dbReference>
<dbReference type="SUPFAM" id="SSF55073">
    <property type="entry name" value="Nucleotide cyclase"/>
    <property type="match status" value="1"/>
</dbReference>
<keyword evidence="1" id="KW-0812">Transmembrane</keyword>
<name>A0ABQ2XL13_9BURK</name>
<dbReference type="InterPro" id="IPR043128">
    <property type="entry name" value="Rev_trsase/Diguanyl_cyclase"/>
</dbReference>
<feature type="transmembrane region" description="Helical" evidence="1">
    <location>
        <begin position="210"/>
        <end position="228"/>
    </location>
</feature>
<reference evidence="5" key="1">
    <citation type="journal article" date="2019" name="Int. J. Syst. Evol. Microbiol.">
        <title>The Global Catalogue of Microorganisms (GCM) 10K type strain sequencing project: providing services to taxonomists for standard genome sequencing and annotation.</title>
        <authorList>
            <consortium name="The Broad Institute Genomics Platform"/>
            <consortium name="The Broad Institute Genome Sequencing Center for Infectious Disease"/>
            <person name="Wu L."/>
            <person name="Ma J."/>
        </authorList>
    </citation>
    <scope>NUCLEOTIDE SEQUENCE [LARGE SCALE GENOMIC DNA]</scope>
    <source>
        <strain evidence="5">KCTC 23916</strain>
    </source>
</reference>
<accession>A0ABQ2XL13</accession>
<dbReference type="CDD" id="cd01948">
    <property type="entry name" value="EAL"/>
    <property type="match status" value="1"/>
</dbReference>
<feature type="domain" description="GGDEF" evidence="3">
    <location>
        <begin position="321"/>
        <end position="454"/>
    </location>
</feature>
<feature type="transmembrane region" description="Helical" evidence="1">
    <location>
        <begin position="128"/>
        <end position="144"/>
    </location>
</feature>
<dbReference type="Pfam" id="PF00563">
    <property type="entry name" value="EAL"/>
    <property type="match status" value="1"/>
</dbReference>
<dbReference type="SUPFAM" id="SSF141868">
    <property type="entry name" value="EAL domain-like"/>
    <property type="match status" value="1"/>
</dbReference>
<dbReference type="InterPro" id="IPR035919">
    <property type="entry name" value="EAL_sf"/>
</dbReference>
<dbReference type="PANTHER" id="PTHR44757">
    <property type="entry name" value="DIGUANYLATE CYCLASE DGCP"/>
    <property type="match status" value="1"/>
</dbReference>
<protein>
    <recommendedName>
        <fullName evidence="6">Diguanylate cyclase (GGDEF) domain-containing protein</fullName>
    </recommendedName>
</protein>
<comment type="caution">
    <text evidence="4">The sequence shown here is derived from an EMBL/GenBank/DDBJ whole genome shotgun (WGS) entry which is preliminary data.</text>
</comment>
<dbReference type="SMART" id="SM00267">
    <property type="entry name" value="GGDEF"/>
    <property type="match status" value="1"/>
</dbReference>
<dbReference type="SMART" id="SM00052">
    <property type="entry name" value="EAL"/>
    <property type="match status" value="1"/>
</dbReference>
<sequence>MLLVSSQERQILQVACLFDFPLLTKKAEMNTPVATLYFISVGVFALGAFQAAIMARGSPYARTCWVFSALCLFFSLFQFACGVQFTASNFQAAMVAHKWVNLFSILLIPLIWFLVASLEDKASAFRSAYFVAAFAAAVMVYNYFSEYGYRFDTVSKDGLTTYAWGEQLWIFSGEPSLVFRAMRLMSLGLLIYTMIFSIKITRLGEKRTSRLFWIALALMLIAGLLAGLSDSGVIKLPYLGGFGFLLLAVSFSALVGKDVSSRRIEELRIYNELQHEIEHRKIDNQRFEHVMNSDLLTGLPNRAGALLGLRQLLELNSQNQTKLGIFIFDVDQLGIVNGTRGYQAGDQLLIEVAQRLQAHVRETDIVARLGSGRFIVAASCLKTERCVTLVYEKLAGALASPFYVCDSLLSITSSVGAAVFPDNISADEDLLSAAELALHDAKSAGIGKLRFYQPSLKDKMQERIAFESALKEALTKQEFFLCYQPQVSASNGNTICLEALIRWQHPQYGLVMPDRFIQLAETMGIIAPIGAWVINAACAQLARWHAMGFSDLRVAVNLSAQQLLVSELEQTVSEALQTYHLEGKDLELEITESVLMQDPERAIERLGALQKLGVRLSIDDFGTGYSSLGYLRVLPVNSLKLDRSFVWDMDKGGKGLEICATAIGLAKKLDLEIVAEGVETKEQLAQLRHLGCDLLQGYLFAKPLTVDAADTFLENVHMPWLAAAHPDLGLHLPLVMNPGYLPSN</sequence>
<dbReference type="InterPro" id="IPR029787">
    <property type="entry name" value="Nucleotide_cyclase"/>
</dbReference>
<dbReference type="Pfam" id="PF00990">
    <property type="entry name" value="GGDEF"/>
    <property type="match status" value="1"/>
</dbReference>
<dbReference type="EMBL" id="BMYT01000006">
    <property type="protein sequence ID" value="GGX22843.1"/>
    <property type="molecule type" value="Genomic_DNA"/>
</dbReference>
<gene>
    <name evidence="4" type="ORF">GCM10011282_31120</name>
</gene>
<feature type="transmembrane region" description="Helical" evidence="1">
    <location>
        <begin position="234"/>
        <end position="255"/>
    </location>
</feature>
<feature type="transmembrane region" description="Helical" evidence="1">
    <location>
        <begin position="34"/>
        <end position="53"/>
    </location>
</feature>
<keyword evidence="5" id="KW-1185">Reference proteome</keyword>
<feature type="transmembrane region" description="Helical" evidence="1">
    <location>
        <begin position="99"/>
        <end position="116"/>
    </location>
</feature>
<dbReference type="Proteomes" id="UP000620127">
    <property type="component" value="Unassembled WGS sequence"/>
</dbReference>
<evidence type="ECO:0000259" key="3">
    <source>
        <dbReference type="PROSITE" id="PS50887"/>
    </source>
</evidence>
<evidence type="ECO:0000313" key="4">
    <source>
        <dbReference type="EMBL" id="GGX22843.1"/>
    </source>
</evidence>
<feature type="transmembrane region" description="Helical" evidence="1">
    <location>
        <begin position="177"/>
        <end position="198"/>
    </location>
</feature>
<evidence type="ECO:0000256" key="1">
    <source>
        <dbReference type="SAM" id="Phobius"/>
    </source>
</evidence>
<dbReference type="InterPro" id="IPR001633">
    <property type="entry name" value="EAL_dom"/>
</dbReference>
<feature type="transmembrane region" description="Helical" evidence="1">
    <location>
        <begin position="65"/>
        <end position="87"/>
    </location>
</feature>
<keyword evidence="1" id="KW-1133">Transmembrane helix</keyword>
<dbReference type="InterPro" id="IPR052155">
    <property type="entry name" value="Biofilm_reg_signaling"/>
</dbReference>